<evidence type="ECO:0000313" key="2">
    <source>
        <dbReference type="EMBL" id="CTQ34782.1"/>
    </source>
</evidence>
<keyword evidence="3" id="KW-1185">Reference proteome</keyword>
<dbReference type="AlphaFoldDB" id="A0A0M6XVN5"/>
<evidence type="ECO:0000313" key="3">
    <source>
        <dbReference type="Proteomes" id="UP000048908"/>
    </source>
</evidence>
<gene>
    <name evidence="2" type="ORF">JAN5088_03578</name>
</gene>
<name>A0A0M6XVN5_9RHOB</name>
<reference evidence="2 3" key="1">
    <citation type="submission" date="2015-07" db="EMBL/GenBank/DDBJ databases">
        <authorList>
            <person name="Noorani M."/>
        </authorList>
    </citation>
    <scope>NUCLEOTIDE SEQUENCE [LARGE SCALE GENOMIC DNA]</scope>
    <source>
        <strain evidence="2 3">CECT 5088</strain>
    </source>
</reference>
<evidence type="ECO:0000256" key="1">
    <source>
        <dbReference type="SAM" id="MobiDB-lite"/>
    </source>
</evidence>
<feature type="region of interest" description="Disordered" evidence="1">
    <location>
        <begin position="1"/>
        <end position="21"/>
    </location>
</feature>
<accession>A0A0M6XVN5</accession>
<proteinExistence type="predicted"/>
<sequence>MRSRSFSSTASAEGAGIHSADSLAQPSRRLALVRAAGGTIRTDTPLRPALPVRPDRCSRVSDPVGSSAWITRSRFGRSIPRAATSVATQTRARPSRIACSAWVRSAWLSSPDRATTGNPRFDRRVVRRFTMARVLQKTMALGDSWNRSTLMMAFSASRGPTLTAWYSMSACWRSPVTVATRAASRW</sequence>
<feature type="compositionally biased region" description="Polar residues" evidence="1">
    <location>
        <begin position="1"/>
        <end position="11"/>
    </location>
</feature>
<protein>
    <submittedName>
        <fullName evidence="2">Uncharacterized protein</fullName>
    </submittedName>
</protein>
<dbReference type="EMBL" id="CXPG01000025">
    <property type="protein sequence ID" value="CTQ34782.1"/>
    <property type="molecule type" value="Genomic_DNA"/>
</dbReference>
<dbReference type="Proteomes" id="UP000048908">
    <property type="component" value="Unassembled WGS sequence"/>
</dbReference>
<organism evidence="2 3">
    <name type="scientific">Jannaschia rubra</name>
    <dbReference type="NCBI Taxonomy" id="282197"/>
    <lineage>
        <taxon>Bacteria</taxon>
        <taxon>Pseudomonadati</taxon>
        <taxon>Pseudomonadota</taxon>
        <taxon>Alphaproteobacteria</taxon>
        <taxon>Rhodobacterales</taxon>
        <taxon>Roseobacteraceae</taxon>
        <taxon>Jannaschia</taxon>
    </lineage>
</organism>